<dbReference type="AlphaFoldDB" id="A0A844EE43"/>
<comment type="caution">
    <text evidence="1">The sequence shown here is derived from an EMBL/GenBank/DDBJ whole genome shotgun (WGS) entry which is preliminary data.</text>
</comment>
<protein>
    <submittedName>
        <fullName evidence="1">PAP2 family protein</fullName>
    </submittedName>
</protein>
<accession>A0A844EE43</accession>
<evidence type="ECO:0000313" key="2">
    <source>
        <dbReference type="Proteomes" id="UP000491237"/>
    </source>
</evidence>
<proteinExistence type="predicted"/>
<dbReference type="EMBL" id="WKKY01001200">
    <property type="protein sequence ID" value="MSE22517.1"/>
    <property type="molecule type" value="Genomic_DNA"/>
</dbReference>
<evidence type="ECO:0000313" key="1">
    <source>
        <dbReference type="EMBL" id="MSE22517.1"/>
    </source>
</evidence>
<dbReference type="Proteomes" id="UP000491237">
    <property type="component" value="Unassembled WGS sequence"/>
</dbReference>
<name>A0A844EE43_9LACO</name>
<sequence>VGYSWLLISEMLYASYAPQVARYRFVVNTKI</sequence>
<feature type="non-terminal residue" evidence="1">
    <location>
        <position position="1"/>
    </location>
</feature>
<gene>
    <name evidence="1" type="ORF">GKC44_15050</name>
</gene>
<organism evidence="1 2">
    <name type="scientific">Lentilactobacillus parabuchneri</name>
    <dbReference type="NCBI Taxonomy" id="152331"/>
    <lineage>
        <taxon>Bacteria</taxon>
        <taxon>Bacillati</taxon>
        <taxon>Bacillota</taxon>
        <taxon>Bacilli</taxon>
        <taxon>Lactobacillales</taxon>
        <taxon>Lactobacillaceae</taxon>
        <taxon>Lentilactobacillus</taxon>
    </lineage>
</organism>
<reference evidence="1 2" key="1">
    <citation type="submission" date="2019-11" db="EMBL/GenBank/DDBJ databases">
        <title>Draft Genome Sequence of Plant Growth-Promoting Rhizosphere-Associated Bacteria.</title>
        <authorList>
            <person name="Vasilyev I.Y."/>
            <person name="Radchenko V."/>
            <person name="Ilnitskaya E.V."/>
        </authorList>
    </citation>
    <scope>NUCLEOTIDE SEQUENCE [LARGE SCALE GENOMIC DNA]</scope>
    <source>
        <strain evidence="1 2">VRA_07sq_f</strain>
    </source>
</reference>